<dbReference type="Proteomes" id="UP000230575">
    <property type="component" value="Segment"/>
</dbReference>
<reference evidence="1 2" key="1">
    <citation type="journal article" date="2016" name="Front. Microbiol.">
        <title>Comparative Functional Genomic Analysis of Two Vibrio Phages Reveals Complex Metabolic Interactions with the Host Cell.</title>
        <authorList>
            <person name="Skliros D."/>
            <person name="Kalatzis P.G."/>
            <person name="Katharios P."/>
            <person name="Flemetakis E."/>
        </authorList>
    </citation>
    <scope>NUCLEOTIDE SEQUENCE [LARGE SCALE GENOMIC DNA]</scope>
</reference>
<gene>
    <name evidence="1" type="ORF">phiGrn1_0048</name>
</gene>
<name>A0A126HGV1_9CAUD</name>
<evidence type="ECO:0000313" key="2">
    <source>
        <dbReference type="Proteomes" id="UP000230575"/>
    </source>
</evidence>
<accession>A0A126HGV1</accession>
<proteinExistence type="predicted"/>
<protein>
    <submittedName>
        <fullName evidence="1">Uncharacterized protein</fullName>
    </submittedName>
</protein>
<dbReference type="EMBL" id="KT919972">
    <property type="protein sequence ID" value="ALP47268.1"/>
    <property type="molecule type" value="Genomic_DNA"/>
</dbReference>
<sequence>MTPVLLETHEYVNPNQIEKLQRMDRLMFDCWRAGFKRNKILERALEIESSTTEADIEIYFKNMFTRELSPDRIYLKKTD</sequence>
<organism evidence="1 2">
    <name type="scientific">Vibrio phage phi-Grn1</name>
    <dbReference type="NCBI Taxonomy" id="1747713"/>
    <lineage>
        <taxon>Viruses</taxon>
        <taxon>Duplodnaviria</taxon>
        <taxon>Heunggongvirae</taxon>
        <taxon>Uroviricota</taxon>
        <taxon>Caudoviricetes</taxon>
        <taxon>Pantevenvirales</taxon>
        <taxon>Straboviridae</taxon>
        <taxon>Schizotequatrovirus</taxon>
        <taxon>Schizotequatrovirus valkk3</taxon>
    </lineage>
</organism>
<evidence type="ECO:0000313" key="1">
    <source>
        <dbReference type="EMBL" id="ALP47268.1"/>
    </source>
</evidence>